<feature type="signal peptide" evidence="2">
    <location>
        <begin position="1"/>
        <end position="17"/>
    </location>
</feature>
<evidence type="ECO:0000256" key="2">
    <source>
        <dbReference type="SAM" id="SignalP"/>
    </source>
</evidence>
<sequence>MLMLWILVCFCSDEVSGHGKLWEPPSRSSMWRRGYHTAANSNDNELNCGGYENQWIHHGGRCGVCGDPIQNVPRPNEAGGRYASGIITRNYKTGDVIDLAADLTANHLGYFEYRICPIQDPSVPATQDCFDKHPVYISETVDGRYHVKASENGVIFMKGRLPSNLSCDHCVLQWRYNTGNRWNCDVFDKCGHGIGPQEEFYGCADISIMGNHQYPAGHSVQEPIKPFEPLEIQFQKILQTFRTISMDEVNYSDKKNAYSNDNYQTPYETQVFPEKTSEFETKPRSAKNLVSIKGNSTNTLLDEEQTRTQTPLNVTVKSVIESLLAVDQQETNTKRVPSRIHPATVKSVLGSLLASDQKKTETQATPYMIPPATVKSAIKSLLTAGQTTSNQNTPPTIDIDALDIKTTQHNGKKVAVLEKLSDMLWSMMKSILVQSNKRNGQNIASVKWDPLKTLGKSPVINNDVKNRYRFELKSPWPPTRPMIVQADYGIDDIIEGNPIVLSEIPPEEYLKSPIMSNSRLRSNFRSRISEFDKYRQHTRNLDTRLYEIKQKRDKMTTTQEMATLRTLECSGADSFLYVKGINTWCTRNCKAGNCPQHMCRCVNKRVKATTSSVLATTLGTTTASPTDPTKPPILPLLSEFNRNDTIKEKISKQPQTVNFLSKEAYLHLYQKNPTLFGQRSRYNATPKNQSIETRNNGPSMKTSSDQTLSSRGNPKRTIICRGKDQYGQQSAIKGWCTENCRKGFCPKRVCVCKYG</sequence>
<feature type="region of interest" description="Disordered" evidence="1">
    <location>
        <begin position="678"/>
        <end position="716"/>
    </location>
</feature>
<evidence type="ECO:0000256" key="1">
    <source>
        <dbReference type="SAM" id="MobiDB-lite"/>
    </source>
</evidence>
<reference evidence="5" key="1">
    <citation type="submission" date="2025-08" db="UniProtKB">
        <authorList>
            <consortium name="RefSeq"/>
        </authorList>
    </citation>
    <scope>IDENTIFICATION</scope>
    <source>
        <tissue evidence="5">Whole sample</tissue>
    </source>
</reference>
<dbReference type="Proteomes" id="UP000694844">
    <property type="component" value="Chromosome 5"/>
</dbReference>
<evidence type="ECO:0000313" key="5">
    <source>
        <dbReference type="RefSeq" id="XP_022337518.1"/>
    </source>
</evidence>
<proteinExistence type="predicted"/>
<keyword evidence="2" id="KW-0732">Signal</keyword>
<dbReference type="KEGG" id="cvn:111133405"/>
<accession>A0A8B8EDA6</accession>
<protein>
    <submittedName>
        <fullName evidence="5">Uncharacterized protein LOC111133405</fullName>
    </submittedName>
</protein>
<dbReference type="RefSeq" id="XP_022337518.1">
    <property type="nucleotide sequence ID" value="XM_022481810.1"/>
</dbReference>
<feature type="domain" description="Chitin-binding type-4" evidence="3">
    <location>
        <begin position="18"/>
        <end position="206"/>
    </location>
</feature>
<evidence type="ECO:0000313" key="4">
    <source>
        <dbReference type="Proteomes" id="UP000694844"/>
    </source>
</evidence>
<organism evidence="4 5">
    <name type="scientific">Crassostrea virginica</name>
    <name type="common">Eastern oyster</name>
    <dbReference type="NCBI Taxonomy" id="6565"/>
    <lineage>
        <taxon>Eukaryota</taxon>
        <taxon>Metazoa</taxon>
        <taxon>Spiralia</taxon>
        <taxon>Lophotrochozoa</taxon>
        <taxon>Mollusca</taxon>
        <taxon>Bivalvia</taxon>
        <taxon>Autobranchia</taxon>
        <taxon>Pteriomorphia</taxon>
        <taxon>Ostreida</taxon>
        <taxon>Ostreoidea</taxon>
        <taxon>Ostreidae</taxon>
        <taxon>Crassostrea</taxon>
    </lineage>
</organism>
<name>A0A8B8EDA6_CRAVI</name>
<feature type="chain" id="PRO_5034062929" evidence="2">
    <location>
        <begin position="18"/>
        <end position="755"/>
    </location>
</feature>
<keyword evidence="4" id="KW-1185">Reference proteome</keyword>
<evidence type="ECO:0000259" key="3">
    <source>
        <dbReference type="Pfam" id="PF03067"/>
    </source>
</evidence>
<dbReference type="InterPro" id="IPR004302">
    <property type="entry name" value="Cellulose/chitin-bd_N"/>
</dbReference>
<gene>
    <name evidence="5" type="primary">LOC111133405</name>
</gene>
<dbReference type="GeneID" id="111133405"/>
<dbReference type="AlphaFoldDB" id="A0A8B8EDA6"/>
<feature type="compositionally biased region" description="Polar residues" evidence="1">
    <location>
        <begin position="678"/>
        <end position="712"/>
    </location>
</feature>
<dbReference type="Pfam" id="PF03067">
    <property type="entry name" value="LPMO_10"/>
    <property type="match status" value="1"/>
</dbReference>
<dbReference type="OrthoDB" id="64893at2759"/>